<dbReference type="InterPro" id="IPR043128">
    <property type="entry name" value="Rev_trsase/Diguanyl_cyclase"/>
</dbReference>
<dbReference type="Gene3D" id="3.10.10.10">
    <property type="entry name" value="HIV Type 1 Reverse Transcriptase, subunit A, domain 1"/>
    <property type="match status" value="1"/>
</dbReference>
<dbReference type="AlphaFoldDB" id="Q5B315"/>
<dbReference type="RefSeq" id="XP_662669.1">
    <property type="nucleotide sequence ID" value="XM_657577.1"/>
</dbReference>
<gene>
    <name evidence="2" type="ORF">ANIA_05065</name>
</gene>
<dbReference type="VEuPathDB" id="FungiDB:AN5065"/>
<dbReference type="CDD" id="cd01647">
    <property type="entry name" value="RT_LTR"/>
    <property type="match status" value="1"/>
</dbReference>
<accession>Q5B315</accession>
<reference evidence="3" key="1">
    <citation type="journal article" date="2005" name="Nature">
        <title>Sequencing of Aspergillus nidulans and comparative analysis with A. fumigatus and A. oryzae.</title>
        <authorList>
            <person name="Galagan J.E."/>
            <person name="Calvo S.E."/>
            <person name="Cuomo C."/>
            <person name="Ma L.J."/>
            <person name="Wortman J.R."/>
            <person name="Batzoglou S."/>
            <person name="Lee S.I."/>
            <person name="Basturkmen M."/>
            <person name="Spevak C.C."/>
            <person name="Clutterbuck J."/>
            <person name="Kapitonov V."/>
            <person name="Jurka J."/>
            <person name="Scazzocchio C."/>
            <person name="Farman M."/>
            <person name="Butler J."/>
            <person name="Purcell S."/>
            <person name="Harris S."/>
            <person name="Braus G.H."/>
            <person name="Draht O."/>
            <person name="Busch S."/>
            <person name="D'Enfert C."/>
            <person name="Bouchier C."/>
            <person name="Goldman G.H."/>
            <person name="Bell-Pedersen D."/>
            <person name="Griffiths-Jones S."/>
            <person name="Doonan J.H."/>
            <person name="Yu J."/>
            <person name="Vienken K."/>
            <person name="Pain A."/>
            <person name="Freitag M."/>
            <person name="Selker E.U."/>
            <person name="Archer D.B."/>
            <person name="Penalva M.A."/>
            <person name="Oakley B.R."/>
            <person name="Momany M."/>
            <person name="Tanaka T."/>
            <person name="Kumagai T."/>
            <person name="Asai K."/>
            <person name="Machida M."/>
            <person name="Nierman W.C."/>
            <person name="Denning D.W."/>
            <person name="Caddick M."/>
            <person name="Hynes M."/>
            <person name="Paoletti M."/>
            <person name="Fischer R."/>
            <person name="Miller B."/>
            <person name="Dyer P."/>
            <person name="Sachs M.S."/>
            <person name="Osmani S.A."/>
            <person name="Birren B.W."/>
        </authorList>
    </citation>
    <scope>NUCLEOTIDE SEQUENCE [LARGE SCALE GENOMIC DNA]</scope>
    <source>
        <strain evidence="3">FGSC A4 / ATCC 38163 / CBS 112.46 / NRRL 194 / M139</strain>
    </source>
</reference>
<dbReference type="KEGG" id="ani:ANIA_05065"/>
<reference evidence="3" key="2">
    <citation type="journal article" date="2009" name="Fungal Genet. Biol.">
        <title>The 2008 update of the Aspergillus nidulans genome annotation: a community effort.</title>
        <authorList>
            <person name="Wortman J.R."/>
            <person name="Gilsenan J.M."/>
            <person name="Joardar V."/>
            <person name="Deegan J."/>
            <person name="Clutterbuck J."/>
            <person name="Andersen M.R."/>
            <person name="Archer D."/>
            <person name="Bencina M."/>
            <person name="Braus G."/>
            <person name="Coutinho P."/>
            <person name="von Dohren H."/>
            <person name="Doonan J."/>
            <person name="Driessen A.J."/>
            <person name="Durek P."/>
            <person name="Espeso E."/>
            <person name="Fekete E."/>
            <person name="Flipphi M."/>
            <person name="Estrada C.G."/>
            <person name="Geysens S."/>
            <person name="Goldman G."/>
            <person name="de Groot P.W."/>
            <person name="Hansen K."/>
            <person name="Harris S.D."/>
            <person name="Heinekamp T."/>
            <person name="Helmstaedt K."/>
            <person name="Henrissat B."/>
            <person name="Hofmann G."/>
            <person name="Homan T."/>
            <person name="Horio T."/>
            <person name="Horiuchi H."/>
            <person name="James S."/>
            <person name="Jones M."/>
            <person name="Karaffa L."/>
            <person name="Karanyi Z."/>
            <person name="Kato M."/>
            <person name="Keller N."/>
            <person name="Kelly D.E."/>
            <person name="Kiel J.A."/>
            <person name="Kim J.M."/>
            <person name="van der Klei I.J."/>
            <person name="Klis F.M."/>
            <person name="Kovalchuk A."/>
            <person name="Krasevec N."/>
            <person name="Kubicek C.P."/>
            <person name="Liu B."/>
            <person name="Maccabe A."/>
            <person name="Meyer V."/>
            <person name="Mirabito P."/>
            <person name="Miskei M."/>
            <person name="Mos M."/>
            <person name="Mullins J."/>
            <person name="Nelson D.R."/>
            <person name="Nielsen J."/>
            <person name="Oakley B.R."/>
            <person name="Osmani S.A."/>
            <person name="Pakula T."/>
            <person name="Paszewski A."/>
            <person name="Paulsen I."/>
            <person name="Pilsyk S."/>
            <person name="Pocsi I."/>
            <person name="Punt P.J."/>
            <person name="Ram A.F."/>
            <person name="Ren Q."/>
            <person name="Robellet X."/>
            <person name="Robson G."/>
            <person name="Seiboth B."/>
            <person name="van Solingen P."/>
            <person name="Specht T."/>
            <person name="Sun J."/>
            <person name="Taheri-Talesh N."/>
            <person name="Takeshita N."/>
            <person name="Ussery D."/>
            <person name="vanKuyk P.A."/>
            <person name="Visser H."/>
            <person name="van de Vondervoort P.J."/>
            <person name="de Vries R.P."/>
            <person name="Walton J."/>
            <person name="Xiang X."/>
            <person name="Xiong Y."/>
            <person name="Zeng A.P."/>
            <person name="Brandt B.W."/>
            <person name="Cornell M.J."/>
            <person name="van den Hondel C.A."/>
            <person name="Visser J."/>
            <person name="Oliver S.G."/>
            <person name="Turner G."/>
        </authorList>
    </citation>
    <scope>GENOME REANNOTATION</scope>
    <source>
        <strain evidence="3">FGSC A4 / ATCC 38163 / CBS 112.46 / NRRL 194 / M139</strain>
    </source>
</reference>
<dbReference type="PANTHER" id="PTHR24559">
    <property type="entry name" value="TRANSPOSON TY3-I GAG-POL POLYPROTEIN"/>
    <property type="match status" value="1"/>
</dbReference>
<dbReference type="Pfam" id="PF00078">
    <property type="entry name" value="RVT_1"/>
    <property type="match status" value="1"/>
</dbReference>
<dbReference type="Gene3D" id="3.30.70.270">
    <property type="match status" value="1"/>
</dbReference>
<dbReference type="EMBL" id="BN001303">
    <property type="protein sequence ID" value="CBF76163.1"/>
    <property type="molecule type" value="Genomic_DNA"/>
</dbReference>
<dbReference type="OrthoDB" id="4488294at2759"/>
<dbReference type="InterPro" id="IPR043502">
    <property type="entry name" value="DNA/RNA_pol_sf"/>
</dbReference>
<dbReference type="Proteomes" id="UP000000560">
    <property type="component" value="Chromosome III"/>
</dbReference>
<proteinExistence type="predicted"/>
<protein>
    <recommendedName>
        <fullName evidence="1">Reverse transcriptase domain-containing protein</fullName>
    </recommendedName>
</protein>
<dbReference type="PANTHER" id="PTHR24559:SF444">
    <property type="entry name" value="REVERSE TRANSCRIPTASE DOMAIN-CONTAINING PROTEIN"/>
    <property type="match status" value="1"/>
</dbReference>
<dbReference type="GeneID" id="2872864"/>
<evidence type="ECO:0000313" key="2">
    <source>
        <dbReference type="EMBL" id="CBF76163.1"/>
    </source>
</evidence>
<dbReference type="InterPro" id="IPR053134">
    <property type="entry name" value="RNA-dir_DNA_polymerase"/>
</dbReference>
<name>Q5B315_EMENI</name>
<keyword evidence="3" id="KW-1185">Reference proteome</keyword>
<dbReference type="eggNOG" id="KOG0017">
    <property type="taxonomic scope" value="Eukaryota"/>
</dbReference>
<feature type="domain" description="Reverse transcriptase" evidence="1">
    <location>
        <begin position="19"/>
        <end position="108"/>
    </location>
</feature>
<dbReference type="InParanoid" id="Q5B315"/>
<sequence length="109" mass="13113">MTQEELIVLWKTLSELLQKGFICFTKLDVSAAFHKIRIAKDQEWMTAFRTRYGLFEWLVTPFGLANAPSTFQKYINWTLREYLDEFCSAYIDNVLVYTNRDLRQHWKHI</sequence>
<evidence type="ECO:0000259" key="1">
    <source>
        <dbReference type="Pfam" id="PF00078"/>
    </source>
</evidence>
<dbReference type="InterPro" id="IPR000477">
    <property type="entry name" value="RT_dom"/>
</dbReference>
<dbReference type="SUPFAM" id="SSF56672">
    <property type="entry name" value="DNA/RNA polymerases"/>
    <property type="match status" value="1"/>
</dbReference>
<organism evidence="2 3">
    <name type="scientific">Emericella nidulans (strain FGSC A4 / ATCC 38163 / CBS 112.46 / NRRL 194 / M139)</name>
    <name type="common">Aspergillus nidulans</name>
    <dbReference type="NCBI Taxonomy" id="227321"/>
    <lineage>
        <taxon>Eukaryota</taxon>
        <taxon>Fungi</taxon>
        <taxon>Dikarya</taxon>
        <taxon>Ascomycota</taxon>
        <taxon>Pezizomycotina</taxon>
        <taxon>Eurotiomycetes</taxon>
        <taxon>Eurotiomycetidae</taxon>
        <taxon>Eurotiales</taxon>
        <taxon>Aspergillaceae</taxon>
        <taxon>Aspergillus</taxon>
        <taxon>Aspergillus subgen. Nidulantes</taxon>
    </lineage>
</organism>
<accession>C8V814</accession>
<dbReference type="HOGENOM" id="CLU_000384_42_9_1"/>
<dbReference type="OMA" id="HEQHTRT"/>
<evidence type="ECO:0000313" key="3">
    <source>
        <dbReference type="Proteomes" id="UP000000560"/>
    </source>
</evidence>
<dbReference type="STRING" id="227321.Q5B315"/>